<reference evidence="2" key="2">
    <citation type="journal article" date="2007" name="PLoS Biol.">
        <title>Survey sequencing and comparative analysis of the elephant shark (Callorhinchus milii) genome.</title>
        <authorList>
            <person name="Venkatesh B."/>
            <person name="Kirkness E.F."/>
            <person name="Loh Y.H."/>
            <person name="Halpern A.L."/>
            <person name="Lee A.P."/>
            <person name="Johnson J."/>
            <person name="Dandona N."/>
            <person name="Viswanathan L.D."/>
            <person name="Tay A."/>
            <person name="Venter J.C."/>
            <person name="Strausberg R.L."/>
            <person name="Brenner S."/>
        </authorList>
    </citation>
    <scope>NUCLEOTIDE SEQUENCE [LARGE SCALE GENOMIC DNA]</scope>
</reference>
<organism evidence="1 2">
    <name type="scientific">Callorhinchus milii</name>
    <name type="common">Ghost shark</name>
    <dbReference type="NCBI Taxonomy" id="7868"/>
    <lineage>
        <taxon>Eukaryota</taxon>
        <taxon>Metazoa</taxon>
        <taxon>Chordata</taxon>
        <taxon>Craniata</taxon>
        <taxon>Vertebrata</taxon>
        <taxon>Chondrichthyes</taxon>
        <taxon>Holocephali</taxon>
        <taxon>Chimaeriformes</taxon>
        <taxon>Callorhinchidae</taxon>
        <taxon>Callorhinchus</taxon>
    </lineage>
</organism>
<evidence type="ECO:0000313" key="2">
    <source>
        <dbReference type="Proteomes" id="UP000314986"/>
    </source>
</evidence>
<name>A0A4W3GXH3_CALMI</name>
<dbReference type="Ensembl" id="ENSCMIT00000002689.1">
    <property type="protein sequence ID" value="ENSCMIP00000002599.1"/>
    <property type="gene ID" value="ENSCMIG00000001544.1"/>
</dbReference>
<reference evidence="1" key="4">
    <citation type="submission" date="2025-08" db="UniProtKB">
        <authorList>
            <consortium name="Ensembl"/>
        </authorList>
    </citation>
    <scope>IDENTIFICATION</scope>
</reference>
<accession>A0A4W3GXH3</accession>
<reference evidence="2" key="3">
    <citation type="journal article" date="2014" name="Nature">
        <title>Elephant shark genome provides unique insights into gnathostome evolution.</title>
        <authorList>
            <consortium name="International Elephant Shark Genome Sequencing Consortium"/>
            <person name="Venkatesh B."/>
            <person name="Lee A.P."/>
            <person name="Ravi V."/>
            <person name="Maurya A.K."/>
            <person name="Lian M.M."/>
            <person name="Swann J.B."/>
            <person name="Ohta Y."/>
            <person name="Flajnik M.F."/>
            <person name="Sutoh Y."/>
            <person name="Kasahara M."/>
            <person name="Hoon S."/>
            <person name="Gangu V."/>
            <person name="Roy S.W."/>
            <person name="Irimia M."/>
            <person name="Korzh V."/>
            <person name="Kondrychyn I."/>
            <person name="Lim Z.W."/>
            <person name="Tay B.H."/>
            <person name="Tohari S."/>
            <person name="Kong K.W."/>
            <person name="Ho S."/>
            <person name="Lorente-Galdos B."/>
            <person name="Quilez J."/>
            <person name="Marques-Bonet T."/>
            <person name="Raney B.J."/>
            <person name="Ingham P.W."/>
            <person name="Tay A."/>
            <person name="Hillier L.W."/>
            <person name="Minx P."/>
            <person name="Boehm T."/>
            <person name="Wilson R.K."/>
            <person name="Brenner S."/>
            <person name="Warren W.C."/>
        </authorList>
    </citation>
    <scope>NUCLEOTIDE SEQUENCE [LARGE SCALE GENOMIC DNA]</scope>
</reference>
<dbReference type="GeneTree" id="ENSGT00940000182128"/>
<proteinExistence type="predicted"/>
<dbReference type="AlphaFoldDB" id="A0A4W3GXH3"/>
<sequence length="102" mass="10995">MSIQYGDEEPLAGSFGAVDSFPKDFGYGAEEADGEGGEAGPDTKPRILLMGLRRSVLFVSSTVNPLLKLSPPSTPMVNVLLTWAVSLYLQLRLTPAETHHYA</sequence>
<dbReference type="InParanoid" id="A0A4W3GXH3"/>
<reference evidence="1" key="5">
    <citation type="submission" date="2025-09" db="UniProtKB">
        <authorList>
            <consortium name="Ensembl"/>
        </authorList>
    </citation>
    <scope>IDENTIFICATION</scope>
</reference>
<dbReference type="Proteomes" id="UP000314986">
    <property type="component" value="Unassembled WGS sequence"/>
</dbReference>
<evidence type="ECO:0000313" key="1">
    <source>
        <dbReference type="Ensembl" id="ENSCMIP00000002599.1"/>
    </source>
</evidence>
<reference evidence="2" key="1">
    <citation type="journal article" date="2006" name="Science">
        <title>Ancient noncoding elements conserved in the human genome.</title>
        <authorList>
            <person name="Venkatesh B."/>
            <person name="Kirkness E.F."/>
            <person name="Loh Y.H."/>
            <person name="Halpern A.L."/>
            <person name="Lee A.P."/>
            <person name="Johnson J."/>
            <person name="Dandona N."/>
            <person name="Viswanathan L.D."/>
            <person name="Tay A."/>
            <person name="Venter J.C."/>
            <person name="Strausberg R.L."/>
            <person name="Brenner S."/>
        </authorList>
    </citation>
    <scope>NUCLEOTIDE SEQUENCE [LARGE SCALE GENOMIC DNA]</scope>
</reference>
<protein>
    <submittedName>
        <fullName evidence="1">Uncharacterized protein</fullName>
    </submittedName>
</protein>
<keyword evidence="2" id="KW-1185">Reference proteome</keyword>
<dbReference type="STRING" id="7868.ENSCMIP00000002599"/>